<dbReference type="SMART" id="SM00515">
    <property type="entry name" value="eIF5C"/>
    <property type="match status" value="1"/>
</dbReference>
<keyword evidence="4" id="KW-0648">Protein biosynthesis</keyword>
<dbReference type="SUPFAM" id="SSF48371">
    <property type="entry name" value="ARM repeat"/>
    <property type="match status" value="1"/>
</dbReference>
<dbReference type="GO" id="GO:0005096">
    <property type="term" value="F:GTPase activator activity"/>
    <property type="evidence" value="ECO:0007669"/>
    <property type="project" value="EnsemblFungi"/>
</dbReference>
<dbReference type="GO" id="GO:0001732">
    <property type="term" value="P:formation of cytoplasmic translation initiation complex"/>
    <property type="evidence" value="ECO:0007669"/>
    <property type="project" value="EnsemblFungi"/>
</dbReference>
<dbReference type="SUPFAM" id="SSF100966">
    <property type="entry name" value="Translation initiation factor 2 beta, aIF2beta, N-terminal domain"/>
    <property type="match status" value="1"/>
</dbReference>
<dbReference type="InterPro" id="IPR016024">
    <property type="entry name" value="ARM-type_fold"/>
</dbReference>
<dbReference type="GO" id="GO:0071074">
    <property type="term" value="F:eukaryotic initiation factor eIF2 binding"/>
    <property type="evidence" value="ECO:0007669"/>
    <property type="project" value="TreeGrafter"/>
</dbReference>
<dbReference type="Gene3D" id="2.20.25.350">
    <property type="match status" value="1"/>
</dbReference>
<evidence type="ECO:0000313" key="9">
    <source>
        <dbReference type="Proteomes" id="UP000095023"/>
    </source>
</evidence>
<dbReference type="SUPFAM" id="SSF75689">
    <property type="entry name" value="Zinc-binding domain of translation initiation factor 2 beta"/>
    <property type="match status" value="1"/>
</dbReference>
<dbReference type="GO" id="GO:0033290">
    <property type="term" value="C:eukaryotic 48S preinitiation complex"/>
    <property type="evidence" value="ECO:0007669"/>
    <property type="project" value="EnsemblFungi"/>
</dbReference>
<comment type="similarity">
    <text evidence="1">Belongs to the eIF-2-beta/eIF-5 family.</text>
</comment>
<dbReference type="FunFam" id="2.20.25.350:FF:000001">
    <property type="entry name" value="Eukaryotic translation initiation factor 5"/>
    <property type="match status" value="1"/>
</dbReference>
<feature type="compositionally biased region" description="Basic residues" evidence="6">
    <location>
        <begin position="146"/>
        <end position="155"/>
    </location>
</feature>
<dbReference type="Gene3D" id="3.30.30.170">
    <property type="match status" value="1"/>
</dbReference>
<protein>
    <recommendedName>
        <fullName evidence="7">W2 domain-containing protein</fullName>
    </recommendedName>
</protein>
<accession>A0A1E4TCN9</accession>
<evidence type="ECO:0000259" key="7">
    <source>
        <dbReference type="PROSITE" id="PS51363"/>
    </source>
</evidence>
<dbReference type="GO" id="GO:0045947">
    <property type="term" value="P:negative regulation of translational initiation"/>
    <property type="evidence" value="ECO:0007669"/>
    <property type="project" value="EnsemblFungi"/>
</dbReference>
<dbReference type="InterPro" id="IPR002735">
    <property type="entry name" value="Transl_init_fac_IF2/IF5_dom"/>
</dbReference>
<keyword evidence="2" id="KW-0396">Initiation factor</keyword>
<keyword evidence="5" id="KW-0342">GTP-binding</keyword>
<dbReference type="Pfam" id="PF01873">
    <property type="entry name" value="eIF-5_eIF-2B"/>
    <property type="match status" value="1"/>
</dbReference>
<dbReference type="EMBL" id="KV453843">
    <property type="protein sequence ID" value="ODV89408.1"/>
    <property type="molecule type" value="Genomic_DNA"/>
</dbReference>
<dbReference type="InterPro" id="IPR016190">
    <property type="entry name" value="Transl_init_fac_IF2/IF5_Zn-bd"/>
</dbReference>
<dbReference type="Gene3D" id="1.25.40.180">
    <property type="match status" value="1"/>
</dbReference>
<dbReference type="GO" id="GO:0003743">
    <property type="term" value="F:translation initiation factor activity"/>
    <property type="evidence" value="ECO:0007669"/>
    <property type="project" value="UniProtKB-KW"/>
</dbReference>
<dbReference type="CDD" id="cd11561">
    <property type="entry name" value="W2_eIF5"/>
    <property type="match status" value="1"/>
</dbReference>
<evidence type="ECO:0000256" key="5">
    <source>
        <dbReference type="ARBA" id="ARBA00023134"/>
    </source>
</evidence>
<dbReference type="GO" id="GO:0005092">
    <property type="term" value="F:GDP-dissociation inhibitor activity"/>
    <property type="evidence" value="ECO:0007669"/>
    <property type="project" value="EnsemblFungi"/>
</dbReference>
<evidence type="ECO:0000256" key="1">
    <source>
        <dbReference type="ARBA" id="ARBA00010397"/>
    </source>
</evidence>
<sequence length="401" mass="44613">MSLINVQRDNTDPFYRYKMPAIQSKVVGRGNGIRTFVTNTKEVARALNRPPTYVNKFFGFELGAQTSANESEDRWVVNGVHEPAKLQDLLDVFINKFVLCKSCKNPETEFVISKDGSISLDCKACGTRSPVELTHKLTAYISKHPPPQKKQKGKKAAATATSNVGGADADADEETHGSDDELTRRIASEASALPDADRDYDDEWTVDTSEAAVQARMKELASAVGNVALTGEKEEDDDASGAANAFSEFGDWISSQDELPSDVDIYKKAQELDIVDNSRTLQVLAQTLFTENIVEEVKEHAGLLKKLITSPSHEKAFLGGTERFIGTQHPDLIPVVSKILYEYYERDIISEDVVSKWGSRASKKYVDKEMSKKIRKSAAPFLEWLSQSDDENEEEEEEDEE</sequence>
<dbReference type="GO" id="GO:0042256">
    <property type="term" value="P:cytosolic ribosome assembly"/>
    <property type="evidence" value="ECO:0007669"/>
    <property type="project" value="EnsemblFungi"/>
</dbReference>
<evidence type="ECO:0000256" key="3">
    <source>
        <dbReference type="ARBA" id="ARBA00022741"/>
    </source>
</evidence>
<dbReference type="FunFam" id="3.30.30.170:FF:000002">
    <property type="entry name" value="Eukaryotic translation initiation factor 5"/>
    <property type="match status" value="1"/>
</dbReference>
<keyword evidence="9" id="KW-1185">Reference proteome</keyword>
<name>A0A1E4TCN9_9ASCO</name>
<dbReference type="AlphaFoldDB" id="A0A1E4TCN9"/>
<proteinExistence type="inferred from homology"/>
<evidence type="ECO:0000256" key="2">
    <source>
        <dbReference type="ARBA" id="ARBA00022540"/>
    </source>
</evidence>
<dbReference type="GO" id="GO:0005525">
    <property type="term" value="F:GTP binding"/>
    <property type="evidence" value="ECO:0007669"/>
    <property type="project" value="UniProtKB-KW"/>
</dbReference>
<gene>
    <name evidence="8" type="ORF">CANCADRAFT_32677</name>
</gene>
<dbReference type="Pfam" id="PF02020">
    <property type="entry name" value="W2"/>
    <property type="match status" value="1"/>
</dbReference>
<dbReference type="FunFam" id="1.25.40.180:FF:000031">
    <property type="entry name" value="Eukaryotic translation initiation factor 5"/>
    <property type="match status" value="1"/>
</dbReference>
<dbReference type="InterPro" id="IPR003307">
    <property type="entry name" value="W2_domain"/>
</dbReference>
<dbReference type="SMART" id="SM00653">
    <property type="entry name" value="eIF2B_5"/>
    <property type="match status" value="1"/>
</dbReference>
<reference evidence="9" key="1">
    <citation type="submission" date="2016-02" db="EMBL/GenBank/DDBJ databases">
        <title>Comparative genomics of biotechnologically important yeasts.</title>
        <authorList>
            <consortium name="DOE Joint Genome Institute"/>
            <person name="Riley R."/>
            <person name="Haridas S."/>
            <person name="Wolfe K.H."/>
            <person name="Lopes M.R."/>
            <person name="Hittinger C.T."/>
            <person name="Goker M."/>
            <person name="Salamov A."/>
            <person name="Wisecaver J."/>
            <person name="Long T.M."/>
            <person name="Aerts A.L."/>
            <person name="Barry K."/>
            <person name="Choi C."/>
            <person name="Clum A."/>
            <person name="Coughlan A.Y."/>
            <person name="Deshpande S."/>
            <person name="Douglass A.P."/>
            <person name="Hanson S.J."/>
            <person name="Klenk H.-P."/>
            <person name="Labutti K."/>
            <person name="Lapidus A."/>
            <person name="Lindquist E."/>
            <person name="Lipzen A."/>
            <person name="Meier-Kolthoff J.P."/>
            <person name="Ohm R.A."/>
            <person name="Otillar R.P."/>
            <person name="Pangilinan J."/>
            <person name="Peng Y."/>
            <person name="Rokas A."/>
            <person name="Rosa C.A."/>
            <person name="Scheuner C."/>
            <person name="Sibirny A.A."/>
            <person name="Slot J.C."/>
            <person name="Stielow J.B."/>
            <person name="Sun H."/>
            <person name="Kurtzman C.P."/>
            <person name="Blackwell M."/>
            <person name="Jeffries T.W."/>
            <person name="Grigoriev I.V."/>
        </authorList>
    </citation>
    <scope>NUCLEOTIDE SEQUENCE [LARGE SCALE GENOMIC DNA]</scope>
    <source>
        <strain evidence="9">NRRL Y-17796</strain>
    </source>
</reference>
<dbReference type="PANTHER" id="PTHR23001:SF7">
    <property type="entry name" value="EUKARYOTIC TRANSLATION INITIATION FACTOR 5"/>
    <property type="match status" value="1"/>
</dbReference>
<feature type="compositionally biased region" description="Basic and acidic residues" evidence="6">
    <location>
        <begin position="174"/>
        <end position="187"/>
    </location>
</feature>
<dbReference type="GO" id="GO:0043614">
    <property type="term" value="C:multi-eIF complex"/>
    <property type="evidence" value="ECO:0007669"/>
    <property type="project" value="EnsemblFungi"/>
</dbReference>
<evidence type="ECO:0000313" key="8">
    <source>
        <dbReference type="EMBL" id="ODV89408.1"/>
    </source>
</evidence>
<dbReference type="GO" id="GO:0005829">
    <property type="term" value="C:cytosol"/>
    <property type="evidence" value="ECO:0007669"/>
    <property type="project" value="TreeGrafter"/>
</dbReference>
<dbReference type="InterPro" id="IPR016189">
    <property type="entry name" value="Transl_init_fac_IF2/IF5_N"/>
</dbReference>
<dbReference type="PANTHER" id="PTHR23001">
    <property type="entry name" value="EUKARYOTIC TRANSLATION INITIATION FACTOR"/>
    <property type="match status" value="1"/>
</dbReference>
<evidence type="ECO:0000256" key="4">
    <source>
        <dbReference type="ARBA" id="ARBA00022917"/>
    </source>
</evidence>
<dbReference type="PROSITE" id="PS51363">
    <property type="entry name" value="W2"/>
    <property type="match status" value="1"/>
</dbReference>
<dbReference type="OrthoDB" id="10250831at2759"/>
<dbReference type="InterPro" id="IPR045196">
    <property type="entry name" value="IF2/IF5"/>
</dbReference>
<organism evidence="8 9">
    <name type="scientific">Tortispora caseinolytica NRRL Y-17796</name>
    <dbReference type="NCBI Taxonomy" id="767744"/>
    <lineage>
        <taxon>Eukaryota</taxon>
        <taxon>Fungi</taxon>
        <taxon>Dikarya</taxon>
        <taxon>Ascomycota</taxon>
        <taxon>Saccharomycotina</taxon>
        <taxon>Trigonopsidomycetes</taxon>
        <taxon>Trigonopsidales</taxon>
        <taxon>Trigonopsidaceae</taxon>
        <taxon>Tortispora</taxon>
    </lineage>
</organism>
<feature type="domain" description="W2" evidence="7">
    <location>
        <begin position="233"/>
        <end position="395"/>
    </location>
</feature>
<dbReference type="Proteomes" id="UP000095023">
    <property type="component" value="Unassembled WGS sequence"/>
</dbReference>
<feature type="region of interest" description="Disordered" evidence="6">
    <location>
        <begin position="140"/>
        <end position="202"/>
    </location>
</feature>
<keyword evidence="3" id="KW-0547">Nucleotide-binding</keyword>
<evidence type="ECO:0000256" key="6">
    <source>
        <dbReference type="SAM" id="MobiDB-lite"/>
    </source>
</evidence>